<accession>A0A9P4K400</accession>
<protein>
    <submittedName>
        <fullName evidence="2">Uncharacterized protein</fullName>
    </submittedName>
</protein>
<dbReference type="AlphaFoldDB" id="A0A9P4K400"/>
<organism evidence="2 3">
    <name type="scientific">Lojkania enalia</name>
    <dbReference type="NCBI Taxonomy" id="147567"/>
    <lineage>
        <taxon>Eukaryota</taxon>
        <taxon>Fungi</taxon>
        <taxon>Dikarya</taxon>
        <taxon>Ascomycota</taxon>
        <taxon>Pezizomycotina</taxon>
        <taxon>Dothideomycetes</taxon>
        <taxon>Pleosporomycetidae</taxon>
        <taxon>Pleosporales</taxon>
        <taxon>Pleosporales incertae sedis</taxon>
        <taxon>Lojkania</taxon>
    </lineage>
</organism>
<keyword evidence="3" id="KW-1185">Reference proteome</keyword>
<gene>
    <name evidence="2" type="ORF">CC78DRAFT_325016</name>
</gene>
<comment type="caution">
    <text evidence="2">The sequence shown here is derived from an EMBL/GenBank/DDBJ whole genome shotgun (WGS) entry which is preliminary data.</text>
</comment>
<feature type="compositionally biased region" description="Polar residues" evidence="1">
    <location>
        <begin position="32"/>
        <end position="44"/>
    </location>
</feature>
<evidence type="ECO:0000313" key="2">
    <source>
        <dbReference type="EMBL" id="KAF2262177.1"/>
    </source>
</evidence>
<reference evidence="3" key="1">
    <citation type="journal article" date="2020" name="Stud. Mycol.">
        <title>101 Dothideomycetes genomes: A test case for predicting lifestyles and emergence of pathogens.</title>
        <authorList>
            <person name="Haridas S."/>
            <person name="Albert R."/>
            <person name="Binder M."/>
            <person name="Bloem J."/>
            <person name="LaButti K."/>
            <person name="Salamov A."/>
            <person name="Andreopoulos B."/>
            <person name="Baker S."/>
            <person name="Barry K."/>
            <person name="Bills G."/>
            <person name="Bluhm B."/>
            <person name="Cannon C."/>
            <person name="Castanera R."/>
            <person name="Culley D."/>
            <person name="Daum C."/>
            <person name="Ezra D."/>
            <person name="Gonzalez J."/>
            <person name="Henrissat B."/>
            <person name="Kuo A."/>
            <person name="Liang C."/>
            <person name="Lipzen A."/>
            <person name="Lutzoni F."/>
            <person name="Magnuson J."/>
            <person name="Mondo S."/>
            <person name="Nolan M."/>
            <person name="Ohm R."/>
            <person name="Pangilinan J."/>
            <person name="Park H.-J."/>
            <person name="Ramirez L."/>
            <person name="Alfaro M."/>
            <person name="Sun H."/>
            <person name="Tritt A."/>
            <person name="Yoshinaga Y."/>
            <person name="Zwiers L.-H."/>
            <person name="Turgeon B."/>
            <person name="Goodwin S."/>
            <person name="Spatafora J."/>
            <person name="Crous P."/>
            <person name="Grigoriev I."/>
        </authorList>
    </citation>
    <scope>NUCLEOTIDE SEQUENCE [LARGE SCALE GENOMIC DNA]</scope>
    <source>
        <strain evidence="3">CBS 304.66</strain>
    </source>
</reference>
<feature type="region of interest" description="Disordered" evidence="1">
    <location>
        <begin position="1"/>
        <end position="44"/>
    </location>
</feature>
<sequence length="119" mass="12902">MPKHDMVATAAELSSQRGSGRFGGVERGGEATTENGAARPTNQSERLGFVPSCATGPALRMPVIHCTLHTLISTLILSCAFALINTVMSATWCKAADISCQRPCSRRIMRIEREREEKP</sequence>
<evidence type="ECO:0000313" key="3">
    <source>
        <dbReference type="Proteomes" id="UP000800093"/>
    </source>
</evidence>
<name>A0A9P4K400_9PLEO</name>
<dbReference type="EMBL" id="ML986644">
    <property type="protein sequence ID" value="KAF2262177.1"/>
    <property type="molecule type" value="Genomic_DNA"/>
</dbReference>
<dbReference type="Proteomes" id="UP000800093">
    <property type="component" value="Unassembled WGS sequence"/>
</dbReference>
<evidence type="ECO:0000256" key="1">
    <source>
        <dbReference type="SAM" id="MobiDB-lite"/>
    </source>
</evidence>
<proteinExistence type="predicted"/>